<gene>
    <name evidence="1" type="ORF">ACFORG_13725</name>
</gene>
<dbReference type="EMBL" id="JBHRXI010000015">
    <property type="protein sequence ID" value="MFC3614826.1"/>
    <property type="molecule type" value="Genomic_DNA"/>
</dbReference>
<sequence>MTGDLFWSEPETGRTITCSHHPSKQTVALLESTIWGSRATRYRIIGITGKLARLREPRYFVLSENGRELCVFVLDFCRKKVMDQDCGAWHFVMASTVPDRQNEGLAGLLIEHVRDYCVATVGRPGFGFAYVEASTEYSLKLSEQIGHAVEAEIPLTLFSRLHARADPRVSRLRAEESHIVLNRLQSLYASHELNDFATALNPEEYLALRDQNGLVAGAQTEVLRWSVQSLPGPTGRLLLNVLPRVPGLNRMIDLRDLRIVRFGNILMPDGAEDALFRVLETALSVHRTKVGLILLDARSPELERLRGHGSFGLLSGALKGSVKLHIDVVGMEKHMLTRLRQQPLLVSAADVF</sequence>
<keyword evidence="2" id="KW-1185">Reference proteome</keyword>
<evidence type="ECO:0000313" key="1">
    <source>
        <dbReference type="EMBL" id="MFC3614826.1"/>
    </source>
</evidence>
<comment type="caution">
    <text evidence="1">The sequence shown here is derived from an EMBL/GenBank/DDBJ whole genome shotgun (WGS) entry which is preliminary data.</text>
</comment>
<dbReference type="Gene3D" id="3.40.630.30">
    <property type="match status" value="1"/>
</dbReference>
<reference evidence="2" key="1">
    <citation type="journal article" date="2019" name="Int. J. Syst. Evol. Microbiol.">
        <title>The Global Catalogue of Microorganisms (GCM) 10K type strain sequencing project: providing services to taxonomists for standard genome sequencing and annotation.</title>
        <authorList>
            <consortium name="The Broad Institute Genomics Platform"/>
            <consortium name="The Broad Institute Genome Sequencing Center for Infectious Disease"/>
            <person name="Wu L."/>
            <person name="Ma J."/>
        </authorList>
    </citation>
    <scope>NUCLEOTIDE SEQUENCE [LARGE SCALE GENOMIC DNA]</scope>
    <source>
        <strain evidence="2">KCTC 42911</strain>
    </source>
</reference>
<dbReference type="Proteomes" id="UP001595629">
    <property type="component" value="Unassembled WGS sequence"/>
</dbReference>
<dbReference type="RefSeq" id="WP_386736105.1">
    <property type="nucleotide sequence ID" value="NZ_JBHRXI010000015.1"/>
</dbReference>
<name>A0ABV7THN0_9RHOB</name>
<organism evidence="1 2">
    <name type="scientific">Lutimaribacter marinistellae</name>
    <dbReference type="NCBI Taxonomy" id="1820329"/>
    <lineage>
        <taxon>Bacteria</taxon>
        <taxon>Pseudomonadati</taxon>
        <taxon>Pseudomonadota</taxon>
        <taxon>Alphaproteobacteria</taxon>
        <taxon>Rhodobacterales</taxon>
        <taxon>Roseobacteraceae</taxon>
        <taxon>Lutimaribacter</taxon>
    </lineage>
</organism>
<evidence type="ECO:0008006" key="3">
    <source>
        <dbReference type="Google" id="ProtNLM"/>
    </source>
</evidence>
<accession>A0ABV7THN0</accession>
<dbReference type="InterPro" id="IPR016181">
    <property type="entry name" value="Acyl_CoA_acyltransferase"/>
</dbReference>
<proteinExistence type="predicted"/>
<evidence type="ECO:0000313" key="2">
    <source>
        <dbReference type="Proteomes" id="UP001595629"/>
    </source>
</evidence>
<protein>
    <recommendedName>
        <fullName evidence="3">N-acetyltransferase domain-containing protein</fullName>
    </recommendedName>
</protein>
<dbReference type="SUPFAM" id="SSF55729">
    <property type="entry name" value="Acyl-CoA N-acyltransferases (Nat)"/>
    <property type="match status" value="1"/>
</dbReference>